<organism evidence="3 4">
    <name type="scientific">Rhynchophorus ferrugineus</name>
    <name type="common">Red palm weevil</name>
    <name type="synonym">Curculio ferrugineus</name>
    <dbReference type="NCBI Taxonomy" id="354439"/>
    <lineage>
        <taxon>Eukaryota</taxon>
        <taxon>Metazoa</taxon>
        <taxon>Ecdysozoa</taxon>
        <taxon>Arthropoda</taxon>
        <taxon>Hexapoda</taxon>
        <taxon>Insecta</taxon>
        <taxon>Pterygota</taxon>
        <taxon>Neoptera</taxon>
        <taxon>Endopterygota</taxon>
        <taxon>Coleoptera</taxon>
        <taxon>Polyphaga</taxon>
        <taxon>Cucujiformia</taxon>
        <taxon>Curculionidae</taxon>
        <taxon>Dryophthorinae</taxon>
        <taxon>Rhynchophorus</taxon>
    </lineage>
</organism>
<name>A0A834IH81_RHYFE</name>
<comment type="caution">
    <text evidence="3">The sequence shown here is derived from an EMBL/GenBank/DDBJ whole genome shotgun (WGS) entry which is preliminary data.</text>
</comment>
<evidence type="ECO:0000313" key="3">
    <source>
        <dbReference type="EMBL" id="KAF7273987.1"/>
    </source>
</evidence>
<feature type="signal peptide" evidence="1">
    <location>
        <begin position="1"/>
        <end position="18"/>
    </location>
</feature>
<gene>
    <name evidence="3" type="ORF">GWI33_013327</name>
</gene>
<dbReference type="SMART" id="SM00494">
    <property type="entry name" value="ChtBD2"/>
    <property type="match status" value="2"/>
</dbReference>
<accession>A0A834IH81</accession>
<protein>
    <recommendedName>
        <fullName evidence="2">Chitin-binding type-2 domain-containing protein</fullName>
    </recommendedName>
</protein>
<sequence length="177" mass="19175">MFSPWCFALLVLVGIGLGESTCVYNSDPDYFVCEDAGSFQNQNDLTCSSYFACYNTTSGYSKVTKTCASGTYFNPSISACDWYYSCPCGDVVEESMIVEAACLEDTGATFECSSDLGTGCFSDPSDPYCQKFVYCYVSRSGKAYSPVKRTCPTGTYFNSSSTDCSCSVDYATSCPCQ</sequence>
<evidence type="ECO:0000259" key="2">
    <source>
        <dbReference type="PROSITE" id="PS50940"/>
    </source>
</evidence>
<keyword evidence="4" id="KW-1185">Reference proteome</keyword>
<evidence type="ECO:0000313" key="4">
    <source>
        <dbReference type="Proteomes" id="UP000625711"/>
    </source>
</evidence>
<dbReference type="GO" id="GO:0005576">
    <property type="term" value="C:extracellular region"/>
    <property type="evidence" value="ECO:0007669"/>
    <property type="project" value="InterPro"/>
</dbReference>
<dbReference type="SUPFAM" id="SSF57625">
    <property type="entry name" value="Invertebrate chitin-binding proteins"/>
    <property type="match status" value="1"/>
</dbReference>
<dbReference type="Proteomes" id="UP000625711">
    <property type="component" value="Unassembled WGS sequence"/>
</dbReference>
<reference evidence="3" key="1">
    <citation type="submission" date="2020-08" db="EMBL/GenBank/DDBJ databases">
        <title>Genome sequencing and assembly of the red palm weevil Rhynchophorus ferrugineus.</title>
        <authorList>
            <person name="Dias G.B."/>
            <person name="Bergman C.M."/>
            <person name="Manee M."/>
        </authorList>
    </citation>
    <scope>NUCLEOTIDE SEQUENCE</scope>
    <source>
        <strain evidence="3">AA-2017</strain>
        <tissue evidence="3">Whole larva</tissue>
    </source>
</reference>
<dbReference type="AlphaFoldDB" id="A0A834IH81"/>
<keyword evidence="1" id="KW-0732">Signal</keyword>
<feature type="domain" description="Chitin-binding type-2" evidence="2">
    <location>
        <begin position="30"/>
        <end position="90"/>
    </location>
</feature>
<feature type="chain" id="PRO_5032344881" description="Chitin-binding type-2 domain-containing protein" evidence="1">
    <location>
        <begin position="19"/>
        <end position="177"/>
    </location>
</feature>
<dbReference type="OrthoDB" id="8179045at2759"/>
<feature type="domain" description="Chitin-binding type-2" evidence="2">
    <location>
        <begin position="109"/>
        <end position="164"/>
    </location>
</feature>
<dbReference type="EMBL" id="JAACXV010013187">
    <property type="protein sequence ID" value="KAF7273987.1"/>
    <property type="molecule type" value="Genomic_DNA"/>
</dbReference>
<dbReference type="Gene3D" id="2.170.140.10">
    <property type="entry name" value="Chitin binding domain"/>
    <property type="match status" value="1"/>
</dbReference>
<evidence type="ECO:0000256" key="1">
    <source>
        <dbReference type="SAM" id="SignalP"/>
    </source>
</evidence>
<dbReference type="PROSITE" id="PS50940">
    <property type="entry name" value="CHIT_BIND_II"/>
    <property type="match status" value="2"/>
</dbReference>
<proteinExistence type="predicted"/>
<dbReference type="InterPro" id="IPR002557">
    <property type="entry name" value="Chitin-bd_dom"/>
</dbReference>
<dbReference type="InterPro" id="IPR036508">
    <property type="entry name" value="Chitin-bd_dom_sf"/>
</dbReference>
<dbReference type="GO" id="GO:0008061">
    <property type="term" value="F:chitin binding"/>
    <property type="evidence" value="ECO:0007669"/>
    <property type="project" value="InterPro"/>
</dbReference>